<dbReference type="SUPFAM" id="SSF82861">
    <property type="entry name" value="Mechanosensitive channel protein MscS (YggB), transmembrane region"/>
    <property type="match status" value="1"/>
</dbReference>
<evidence type="ECO:0000256" key="4">
    <source>
        <dbReference type="ARBA" id="ARBA00022692"/>
    </source>
</evidence>
<evidence type="ECO:0000256" key="2">
    <source>
        <dbReference type="ARBA" id="ARBA00008017"/>
    </source>
</evidence>
<keyword evidence="6 7" id="KW-0472">Membrane</keyword>
<dbReference type="InterPro" id="IPR010920">
    <property type="entry name" value="LSM_dom_sf"/>
</dbReference>
<feature type="domain" description="Mechanosensitive ion channel transmembrane helices 2/3" evidence="10">
    <location>
        <begin position="55"/>
        <end position="95"/>
    </location>
</feature>
<dbReference type="InterPro" id="IPR011014">
    <property type="entry name" value="MscS_channel_TM-2"/>
</dbReference>
<gene>
    <name evidence="11" type="ORF">SAMN02746019_00022110</name>
</gene>
<dbReference type="EMBL" id="FYEK01000003">
    <property type="protein sequence ID" value="SNB51917.1"/>
    <property type="molecule type" value="Genomic_DNA"/>
</dbReference>
<feature type="domain" description="Mechanosensitive ion channel MscS C-terminal" evidence="9">
    <location>
        <begin position="168"/>
        <end position="248"/>
    </location>
</feature>
<dbReference type="GO" id="GO:0008381">
    <property type="term" value="F:mechanosensitive monoatomic ion channel activity"/>
    <property type="evidence" value="ECO:0007669"/>
    <property type="project" value="InterPro"/>
</dbReference>
<protein>
    <submittedName>
        <fullName evidence="11">Small conductance mechanosensitive channel</fullName>
    </submittedName>
</protein>
<dbReference type="RefSeq" id="WP_159461510.1">
    <property type="nucleotide sequence ID" value="NZ_FYEK01000003.1"/>
</dbReference>
<dbReference type="Pfam" id="PF21088">
    <property type="entry name" value="MS_channel_1st"/>
    <property type="match status" value="1"/>
</dbReference>
<keyword evidence="4 7" id="KW-0812">Transmembrane</keyword>
<evidence type="ECO:0000259" key="9">
    <source>
        <dbReference type="Pfam" id="PF21082"/>
    </source>
</evidence>
<dbReference type="InterPro" id="IPR023408">
    <property type="entry name" value="MscS_beta-dom_sf"/>
</dbReference>
<dbReference type="InterPro" id="IPR045276">
    <property type="entry name" value="YbiO_bact"/>
</dbReference>
<evidence type="ECO:0000256" key="7">
    <source>
        <dbReference type="SAM" id="Phobius"/>
    </source>
</evidence>
<dbReference type="Pfam" id="PF21082">
    <property type="entry name" value="MS_channel_3rd"/>
    <property type="match status" value="1"/>
</dbReference>
<dbReference type="Proteomes" id="UP000197025">
    <property type="component" value="Unassembled WGS sequence"/>
</dbReference>
<dbReference type="SUPFAM" id="SSF82689">
    <property type="entry name" value="Mechanosensitive channel protein MscS (YggB), C-terminal domain"/>
    <property type="match status" value="1"/>
</dbReference>
<dbReference type="SUPFAM" id="SSF50182">
    <property type="entry name" value="Sm-like ribonucleoproteins"/>
    <property type="match status" value="1"/>
</dbReference>
<feature type="transmembrane region" description="Helical" evidence="7">
    <location>
        <begin position="75"/>
        <end position="94"/>
    </location>
</feature>
<evidence type="ECO:0000313" key="11">
    <source>
        <dbReference type="EMBL" id="SNB51917.1"/>
    </source>
</evidence>
<dbReference type="Pfam" id="PF00924">
    <property type="entry name" value="MS_channel_2nd"/>
    <property type="match status" value="1"/>
</dbReference>
<keyword evidence="5 7" id="KW-1133">Transmembrane helix</keyword>
<dbReference type="InterPro" id="IPR049278">
    <property type="entry name" value="MS_channel_C"/>
</dbReference>
<evidence type="ECO:0000256" key="5">
    <source>
        <dbReference type="ARBA" id="ARBA00022989"/>
    </source>
</evidence>
<reference evidence="12" key="1">
    <citation type="submission" date="2017-06" db="EMBL/GenBank/DDBJ databases">
        <authorList>
            <person name="Varghese N."/>
            <person name="Submissions S."/>
        </authorList>
    </citation>
    <scope>NUCLEOTIDE SEQUENCE [LARGE SCALE GENOMIC DNA]</scope>
    <source>
        <strain evidence="12">JAD2</strain>
    </source>
</reference>
<dbReference type="GO" id="GO:0005886">
    <property type="term" value="C:plasma membrane"/>
    <property type="evidence" value="ECO:0007669"/>
    <property type="project" value="UniProtKB-SubCell"/>
</dbReference>
<evidence type="ECO:0000259" key="10">
    <source>
        <dbReference type="Pfam" id="PF21088"/>
    </source>
</evidence>
<dbReference type="InterPro" id="IPR049142">
    <property type="entry name" value="MS_channel_1st"/>
</dbReference>
<evidence type="ECO:0000256" key="6">
    <source>
        <dbReference type="ARBA" id="ARBA00023136"/>
    </source>
</evidence>
<dbReference type="Gene3D" id="2.30.30.60">
    <property type="match status" value="1"/>
</dbReference>
<organism evidence="11 12">
    <name type="scientific">Thermoflexus hugenholtzii JAD2</name>
    <dbReference type="NCBI Taxonomy" id="877466"/>
    <lineage>
        <taxon>Bacteria</taxon>
        <taxon>Bacillati</taxon>
        <taxon>Chloroflexota</taxon>
        <taxon>Thermoflexia</taxon>
        <taxon>Thermoflexales</taxon>
        <taxon>Thermoflexaceae</taxon>
        <taxon>Thermoflexus</taxon>
    </lineage>
</organism>
<evidence type="ECO:0000256" key="3">
    <source>
        <dbReference type="ARBA" id="ARBA00022475"/>
    </source>
</evidence>
<feature type="transmembrane region" description="Helical" evidence="7">
    <location>
        <begin position="47"/>
        <end position="69"/>
    </location>
</feature>
<feature type="transmembrane region" description="Helical" evidence="7">
    <location>
        <begin position="6"/>
        <end position="26"/>
    </location>
</feature>
<dbReference type="FunCoup" id="A0A212PXX9">
    <property type="interactions" value="23"/>
</dbReference>
<dbReference type="Gene3D" id="3.30.70.100">
    <property type="match status" value="1"/>
</dbReference>
<dbReference type="AlphaFoldDB" id="A0A212PXX9"/>
<dbReference type="InterPro" id="IPR006685">
    <property type="entry name" value="MscS_channel_2nd"/>
</dbReference>
<comment type="similarity">
    <text evidence="2">Belongs to the MscS (TC 1.A.23) family.</text>
</comment>
<keyword evidence="12" id="KW-1185">Reference proteome</keyword>
<dbReference type="Gene3D" id="1.10.287.1260">
    <property type="match status" value="1"/>
</dbReference>
<sequence length="258" mass="27826">MEAGTLILVLRILILMIFAGALWWGVGRVVQVRLPLSDPERVRRIQAVLSLGRSLLRAVILAVALLMVLDLIGLNVGPLLTGAGILGVVVGLGAQSLIRDLLAGLTIVLEGPFGIGDVIRTAGVSGKVERITLRATYVRDADGTLHMIPNSMLGVISNLSREWARVIVDLPVPRGTRLEALQEALEQATRALREDPELQGGWLEPPTVAGIEAIGETTFIVRVEAKTRPADRWTVARRLRYHLLQVLQTESGSLSAPG</sequence>
<dbReference type="PANTHER" id="PTHR30460:SF0">
    <property type="entry name" value="MODERATE CONDUCTANCE MECHANOSENSITIVE CHANNEL YBIO"/>
    <property type="match status" value="1"/>
</dbReference>
<dbReference type="InParanoid" id="A0A212PXX9"/>
<evidence type="ECO:0000259" key="8">
    <source>
        <dbReference type="Pfam" id="PF00924"/>
    </source>
</evidence>
<feature type="domain" description="Mechanosensitive ion channel MscS" evidence="8">
    <location>
        <begin position="97"/>
        <end position="161"/>
    </location>
</feature>
<comment type="subcellular location">
    <subcellularLocation>
        <location evidence="1">Cell membrane</location>
        <topology evidence="1">Multi-pass membrane protein</topology>
    </subcellularLocation>
</comment>
<keyword evidence="3" id="KW-1003">Cell membrane</keyword>
<proteinExistence type="inferred from homology"/>
<dbReference type="OrthoDB" id="9809206at2"/>
<name>A0A212PXX9_9CHLR</name>
<evidence type="ECO:0000256" key="1">
    <source>
        <dbReference type="ARBA" id="ARBA00004651"/>
    </source>
</evidence>
<dbReference type="PANTHER" id="PTHR30460">
    <property type="entry name" value="MODERATE CONDUCTANCE MECHANOSENSITIVE CHANNEL YBIO"/>
    <property type="match status" value="1"/>
</dbReference>
<accession>A0A212PXX9</accession>
<dbReference type="InterPro" id="IPR011066">
    <property type="entry name" value="MscS_channel_C_sf"/>
</dbReference>
<evidence type="ECO:0000313" key="12">
    <source>
        <dbReference type="Proteomes" id="UP000197025"/>
    </source>
</evidence>